<dbReference type="Proteomes" id="UP000276133">
    <property type="component" value="Unassembled WGS sequence"/>
</dbReference>
<proteinExistence type="predicted"/>
<comment type="caution">
    <text evidence="1">The sequence shown here is derived from an EMBL/GenBank/DDBJ whole genome shotgun (WGS) entry which is preliminary data.</text>
</comment>
<protein>
    <recommendedName>
        <fullName evidence="3">RNA-directed DNA polymerase from mobile element jockey-like</fullName>
    </recommendedName>
</protein>
<accession>A0A3M7QSR4</accession>
<evidence type="ECO:0000313" key="1">
    <source>
        <dbReference type="EMBL" id="RNA14390.1"/>
    </source>
</evidence>
<sequence length="82" mass="9375">YLGGLKNWLSALRLKMNASKCCYTIFSGGGRGRLKMDLRLSGDLIPYNPNPLFLGVTFDEYICFNKQFQNLRLLAAKKNYPH</sequence>
<keyword evidence="2" id="KW-1185">Reference proteome</keyword>
<reference evidence="1 2" key="1">
    <citation type="journal article" date="2018" name="Sci. Rep.">
        <title>Genomic signatures of local adaptation to the degree of environmental predictability in rotifers.</title>
        <authorList>
            <person name="Franch-Gras L."/>
            <person name="Hahn C."/>
            <person name="Garcia-Roger E.M."/>
            <person name="Carmona M.J."/>
            <person name="Serra M."/>
            <person name="Gomez A."/>
        </authorList>
    </citation>
    <scope>NUCLEOTIDE SEQUENCE [LARGE SCALE GENOMIC DNA]</scope>
    <source>
        <strain evidence="1">HYR1</strain>
    </source>
</reference>
<name>A0A3M7QSR4_BRAPC</name>
<feature type="non-terminal residue" evidence="1">
    <location>
        <position position="1"/>
    </location>
</feature>
<dbReference type="AlphaFoldDB" id="A0A3M7QSR4"/>
<evidence type="ECO:0008006" key="3">
    <source>
        <dbReference type="Google" id="ProtNLM"/>
    </source>
</evidence>
<dbReference type="EMBL" id="REGN01005203">
    <property type="protein sequence ID" value="RNA14390.1"/>
    <property type="molecule type" value="Genomic_DNA"/>
</dbReference>
<organism evidence="1 2">
    <name type="scientific">Brachionus plicatilis</name>
    <name type="common">Marine rotifer</name>
    <name type="synonym">Brachionus muelleri</name>
    <dbReference type="NCBI Taxonomy" id="10195"/>
    <lineage>
        <taxon>Eukaryota</taxon>
        <taxon>Metazoa</taxon>
        <taxon>Spiralia</taxon>
        <taxon>Gnathifera</taxon>
        <taxon>Rotifera</taxon>
        <taxon>Eurotatoria</taxon>
        <taxon>Monogononta</taxon>
        <taxon>Pseudotrocha</taxon>
        <taxon>Ploima</taxon>
        <taxon>Brachionidae</taxon>
        <taxon>Brachionus</taxon>
    </lineage>
</organism>
<evidence type="ECO:0000313" key="2">
    <source>
        <dbReference type="Proteomes" id="UP000276133"/>
    </source>
</evidence>
<gene>
    <name evidence="1" type="ORF">BpHYR1_021489</name>
</gene>